<accession>A0A816K599</accession>
<protein>
    <recommendedName>
        <fullName evidence="2">Guanosine nucleotide diphosphate dissociation inhibitor</fullName>
    </recommendedName>
</protein>
<organism evidence="3">
    <name type="scientific">Brassica napus</name>
    <name type="common">Rape</name>
    <dbReference type="NCBI Taxonomy" id="3708"/>
    <lineage>
        <taxon>Eukaryota</taxon>
        <taxon>Viridiplantae</taxon>
        <taxon>Streptophyta</taxon>
        <taxon>Embryophyta</taxon>
        <taxon>Tracheophyta</taxon>
        <taxon>Spermatophyta</taxon>
        <taxon>Magnoliopsida</taxon>
        <taxon>eudicotyledons</taxon>
        <taxon>Gunneridae</taxon>
        <taxon>Pentapetalae</taxon>
        <taxon>rosids</taxon>
        <taxon>malvids</taxon>
        <taxon>Brassicales</taxon>
        <taxon>Brassicaceae</taxon>
        <taxon>Brassiceae</taxon>
        <taxon>Brassica</taxon>
    </lineage>
</organism>
<dbReference type="Gene3D" id="3.50.50.60">
    <property type="entry name" value="FAD/NAD(P)-binding domain"/>
    <property type="match status" value="1"/>
</dbReference>
<dbReference type="SUPFAM" id="SSF51905">
    <property type="entry name" value="FAD/NAD(P)-binding domain"/>
    <property type="match status" value="1"/>
</dbReference>
<dbReference type="GO" id="GO:0005093">
    <property type="term" value="F:Rab GDP-dissociation inhibitor activity"/>
    <property type="evidence" value="ECO:0007669"/>
    <property type="project" value="InterPro"/>
</dbReference>
<dbReference type="GO" id="GO:0015031">
    <property type="term" value="P:protein transport"/>
    <property type="evidence" value="ECO:0007669"/>
    <property type="project" value="InterPro"/>
</dbReference>
<sequence>MQYVNPSFLATCRALEASRFFVCLLLFLFPQLAPKGKFIAFVSTDAETDNPQTELKPGIDLLGQVDELFFEIYDRYEPVNKPTLDNCCISTSYDATTHIDTTVVDVLNMYKLITGKWTFHPFILKRKRYTLS</sequence>
<comment type="similarity">
    <text evidence="1 2">Belongs to the Rab GDI family.</text>
</comment>
<proteinExistence type="inferred from homology"/>
<dbReference type="PRINTS" id="PR00892">
    <property type="entry name" value="RABGDI"/>
</dbReference>
<evidence type="ECO:0000256" key="1">
    <source>
        <dbReference type="ARBA" id="ARBA00005593"/>
    </source>
</evidence>
<dbReference type="InterPro" id="IPR018203">
    <property type="entry name" value="GDP_dissociation_inhibitor"/>
</dbReference>
<dbReference type="InterPro" id="IPR000806">
    <property type="entry name" value="RabGDI"/>
</dbReference>
<name>A0A816K599_BRANA</name>
<dbReference type="Proteomes" id="UP001295469">
    <property type="component" value="Chromosome C02"/>
</dbReference>
<dbReference type="InterPro" id="IPR036188">
    <property type="entry name" value="FAD/NAD-bd_sf"/>
</dbReference>
<dbReference type="PANTHER" id="PTHR11787:SF8">
    <property type="entry name" value="RAB GDP DISSOCIATION INHIBITOR"/>
    <property type="match status" value="1"/>
</dbReference>
<reference evidence="3" key="1">
    <citation type="submission" date="2021-01" db="EMBL/GenBank/DDBJ databases">
        <authorList>
            <consortium name="Genoscope - CEA"/>
            <person name="William W."/>
        </authorList>
    </citation>
    <scope>NUCLEOTIDE SEQUENCE</scope>
</reference>
<dbReference type="PANTHER" id="PTHR11787">
    <property type="entry name" value="RAB GDP-DISSOCIATION INHIBITOR"/>
    <property type="match status" value="1"/>
</dbReference>
<dbReference type="Pfam" id="PF00996">
    <property type="entry name" value="GDI"/>
    <property type="match status" value="1"/>
</dbReference>
<evidence type="ECO:0000313" key="3">
    <source>
        <dbReference type="EMBL" id="CAF1911033.1"/>
    </source>
</evidence>
<evidence type="ECO:0000256" key="2">
    <source>
        <dbReference type="RuleBase" id="RU363124"/>
    </source>
</evidence>
<dbReference type="GO" id="GO:0007264">
    <property type="term" value="P:small GTPase-mediated signal transduction"/>
    <property type="evidence" value="ECO:0007669"/>
    <property type="project" value="InterPro"/>
</dbReference>
<dbReference type="Gene3D" id="3.30.519.10">
    <property type="entry name" value="Guanine Nucleotide Dissociation Inhibitor, domain 2"/>
    <property type="match status" value="1"/>
</dbReference>
<dbReference type="SUPFAM" id="SSF54373">
    <property type="entry name" value="FAD-linked reductases, C-terminal domain"/>
    <property type="match status" value="1"/>
</dbReference>
<dbReference type="EMBL" id="HG994366">
    <property type="protein sequence ID" value="CAF1911033.1"/>
    <property type="molecule type" value="Genomic_DNA"/>
</dbReference>
<gene>
    <name evidence="3" type="ORF">DARMORV10_C02P31900.1</name>
</gene>
<dbReference type="AlphaFoldDB" id="A0A816K599"/>